<comment type="caution">
    <text evidence="4">The sequence shown here is derived from an EMBL/GenBank/DDBJ whole genome shotgun (WGS) entry which is preliminary data.</text>
</comment>
<dbReference type="PANTHER" id="PTHR16435:SF6">
    <property type="entry name" value="IP09370P"/>
    <property type="match status" value="1"/>
</dbReference>
<accession>A0A8J2HPR2</accession>
<evidence type="ECO:0000256" key="1">
    <source>
        <dbReference type="ARBA" id="ARBA00006215"/>
    </source>
</evidence>
<sequence length="234" mass="26402">MTSKGFCVKIYFDLHIINCPGVWLCPNGTVALQINSLNSHIESRKVTPSFPLVLDDKFLFKKIFTEVGTLTELECCLENEFFYAELIQWPSSEDKGVILATFETNLVDLLYPAPCYRGLMSGVDVDLLMEPTKFFPATSQSETHVNDCYQRSLRRNTKQTNSYPCKDSILDCTPIQQFHNLDNCPVCSKYQNYFSKGSRTDATLRSTDSRKEASYGSCDVANCTEHSSETTISA</sequence>
<name>A0A8J2HPR2_COTCN</name>
<feature type="domain" description="Spermatogenesis-associated protein 6 N-terminal" evidence="3">
    <location>
        <begin position="12"/>
        <end position="137"/>
    </location>
</feature>
<dbReference type="Pfam" id="PF14909">
    <property type="entry name" value="SPATA6"/>
    <property type="match status" value="1"/>
</dbReference>
<dbReference type="GO" id="GO:0032027">
    <property type="term" value="F:myosin light chain binding"/>
    <property type="evidence" value="ECO:0007669"/>
    <property type="project" value="InterPro"/>
</dbReference>
<evidence type="ECO:0000313" key="4">
    <source>
        <dbReference type="EMBL" id="CAG5104078.1"/>
    </source>
</evidence>
<keyword evidence="2" id="KW-0597">Phosphoprotein</keyword>
<dbReference type="AlphaFoldDB" id="A0A8J2HPR2"/>
<dbReference type="GO" id="GO:0007283">
    <property type="term" value="P:spermatogenesis"/>
    <property type="evidence" value="ECO:0007669"/>
    <property type="project" value="InterPro"/>
</dbReference>
<evidence type="ECO:0000259" key="3">
    <source>
        <dbReference type="Pfam" id="PF14909"/>
    </source>
</evidence>
<dbReference type="Proteomes" id="UP000786811">
    <property type="component" value="Unassembled WGS sequence"/>
</dbReference>
<dbReference type="PANTHER" id="PTHR16435">
    <property type="entry name" value="SPERMATOGENESIS-ASSOCIATED PROTEIN 6 SPATA6"/>
    <property type="match status" value="1"/>
</dbReference>
<dbReference type="InterPro" id="IPR032732">
    <property type="entry name" value="SPATA6_N"/>
</dbReference>
<dbReference type="EMBL" id="CAJNRD030001123">
    <property type="protein sequence ID" value="CAG5104078.1"/>
    <property type="molecule type" value="Genomic_DNA"/>
</dbReference>
<comment type="similarity">
    <text evidence="1">Belongs to the SPATA6 family.</text>
</comment>
<dbReference type="InterPro" id="IPR042769">
    <property type="entry name" value="SPATA6_fam"/>
</dbReference>
<reference evidence="4" key="1">
    <citation type="submission" date="2021-04" db="EMBL/GenBank/DDBJ databases">
        <authorList>
            <person name="Chebbi M.A.C M."/>
        </authorList>
    </citation>
    <scope>NUCLEOTIDE SEQUENCE</scope>
</reference>
<organism evidence="4 5">
    <name type="scientific">Cotesia congregata</name>
    <name type="common">Parasitoid wasp</name>
    <name type="synonym">Apanteles congregatus</name>
    <dbReference type="NCBI Taxonomy" id="51543"/>
    <lineage>
        <taxon>Eukaryota</taxon>
        <taxon>Metazoa</taxon>
        <taxon>Ecdysozoa</taxon>
        <taxon>Arthropoda</taxon>
        <taxon>Hexapoda</taxon>
        <taxon>Insecta</taxon>
        <taxon>Pterygota</taxon>
        <taxon>Neoptera</taxon>
        <taxon>Endopterygota</taxon>
        <taxon>Hymenoptera</taxon>
        <taxon>Apocrita</taxon>
        <taxon>Ichneumonoidea</taxon>
        <taxon>Braconidae</taxon>
        <taxon>Microgastrinae</taxon>
        <taxon>Cotesia</taxon>
    </lineage>
</organism>
<keyword evidence="5" id="KW-1185">Reference proteome</keyword>
<proteinExistence type="inferred from homology"/>
<evidence type="ECO:0000313" key="5">
    <source>
        <dbReference type="Proteomes" id="UP000786811"/>
    </source>
</evidence>
<dbReference type="GO" id="GO:0120212">
    <property type="term" value="C:sperm head-tail coupling apparatus"/>
    <property type="evidence" value="ECO:0007669"/>
    <property type="project" value="InterPro"/>
</dbReference>
<protein>
    <submittedName>
        <fullName evidence="4">Similar to Spata6l: Spermatogenesis associated 6-like protein (Rattus norvegicus)</fullName>
    </submittedName>
</protein>
<dbReference type="OrthoDB" id="5963614at2759"/>
<gene>
    <name evidence="4" type="ORF">HICCMSTLAB_LOCUS11822</name>
</gene>
<evidence type="ECO:0000256" key="2">
    <source>
        <dbReference type="ARBA" id="ARBA00022553"/>
    </source>
</evidence>